<dbReference type="RefSeq" id="WP_382377293.1">
    <property type="nucleotide sequence ID" value="NZ_JBHRZI010000027.1"/>
</dbReference>
<evidence type="ECO:0000259" key="3">
    <source>
        <dbReference type="Pfam" id="PF14361"/>
    </source>
</evidence>
<evidence type="ECO:0000313" key="5">
    <source>
        <dbReference type="Proteomes" id="UP001595690"/>
    </source>
</evidence>
<accession>A0ABV8C1F9</accession>
<dbReference type="InterPro" id="IPR009057">
    <property type="entry name" value="Homeodomain-like_sf"/>
</dbReference>
<keyword evidence="5" id="KW-1185">Reference proteome</keyword>
<reference evidence="5" key="1">
    <citation type="journal article" date="2019" name="Int. J. Syst. Evol. Microbiol.">
        <title>The Global Catalogue of Microorganisms (GCM) 10K type strain sequencing project: providing services to taxonomists for standard genome sequencing and annotation.</title>
        <authorList>
            <consortium name="The Broad Institute Genomics Platform"/>
            <consortium name="The Broad Institute Genome Sequencing Center for Infectious Disease"/>
            <person name="Wu L."/>
            <person name="Ma J."/>
        </authorList>
    </citation>
    <scope>NUCLEOTIDE SEQUENCE [LARGE SCALE GENOMIC DNA]</scope>
    <source>
        <strain evidence="5">CGMCC 4.7405</strain>
    </source>
</reference>
<dbReference type="SUPFAM" id="SSF46689">
    <property type="entry name" value="Homeodomain-like"/>
    <property type="match status" value="1"/>
</dbReference>
<dbReference type="Proteomes" id="UP001595690">
    <property type="component" value="Unassembled WGS sequence"/>
</dbReference>
<feature type="domain" description="RsbT co-antagonist protein RsbRD N-terminal" evidence="3">
    <location>
        <begin position="35"/>
        <end position="145"/>
    </location>
</feature>
<name>A0ABV8C1F9_9PSEU</name>
<dbReference type="Pfam" id="PF13556">
    <property type="entry name" value="HTH_30"/>
    <property type="match status" value="1"/>
</dbReference>
<organism evidence="4 5">
    <name type="scientific">Lentzea rhizosphaerae</name>
    <dbReference type="NCBI Taxonomy" id="2041025"/>
    <lineage>
        <taxon>Bacteria</taxon>
        <taxon>Bacillati</taxon>
        <taxon>Actinomycetota</taxon>
        <taxon>Actinomycetes</taxon>
        <taxon>Pseudonocardiales</taxon>
        <taxon>Pseudonocardiaceae</taxon>
        <taxon>Lentzea</taxon>
    </lineage>
</organism>
<dbReference type="InterPro" id="IPR042070">
    <property type="entry name" value="PucR_C-HTH_sf"/>
</dbReference>
<sequence length="370" mass="39515">MTQVCEPTTGTSGAQFDEPPAGDGIVADQLSALDLEMSRHPADVRPMVLLAVTAHSEAIATGVPPERELARLRELGARRAAARGPLDPVLAALHEVTDNVVEATLSARHAIGDTTELAERVRATGTAFVQALLTGFQEGYAAEQEPRPSGSAWDRHLHGRAASNYAVVAVHCDRTTSGDLTTVLDDAFTACGVPDAVPLVTGDGSYVLVPARDEQCAVDLCRQVHQRLGGEAWLAVSWCSSSEVDFRREEAHAVLNLVRDGARQPGVYQLDDVLVEYAVLQDPSTVDQLTALITPVLRQDLLHATLKAFITANGNRSKAADALKIHRSTLDYRLGRIEQLTGCQPTSDRGVQLLAIALATCAAPRENTGN</sequence>
<dbReference type="InterPro" id="IPR025751">
    <property type="entry name" value="RsbRD_N_dom"/>
</dbReference>
<gene>
    <name evidence="4" type="ORF">ACFOWZ_30150</name>
</gene>
<dbReference type="EMBL" id="JBHRZI010000027">
    <property type="protein sequence ID" value="MFC3895761.1"/>
    <property type="molecule type" value="Genomic_DNA"/>
</dbReference>
<protein>
    <submittedName>
        <fullName evidence="4">PucR family transcriptional regulator</fullName>
    </submittedName>
</protein>
<dbReference type="Gene3D" id="1.10.10.2840">
    <property type="entry name" value="PucR C-terminal helix-turn-helix domain"/>
    <property type="match status" value="1"/>
</dbReference>
<dbReference type="Pfam" id="PF14361">
    <property type="entry name" value="RsbRD_N"/>
    <property type="match status" value="1"/>
</dbReference>
<evidence type="ECO:0000259" key="2">
    <source>
        <dbReference type="Pfam" id="PF13556"/>
    </source>
</evidence>
<feature type="region of interest" description="Disordered" evidence="1">
    <location>
        <begin position="1"/>
        <end position="21"/>
    </location>
</feature>
<proteinExistence type="predicted"/>
<evidence type="ECO:0000256" key="1">
    <source>
        <dbReference type="SAM" id="MobiDB-lite"/>
    </source>
</evidence>
<dbReference type="InterPro" id="IPR051448">
    <property type="entry name" value="CdaR-like_regulators"/>
</dbReference>
<dbReference type="PANTHER" id="PTHR33744">
    <property type="entry name" value="CARBOHYDRATE DIACID REGULATOR"/>
    <property type="match status" value="1"/>
</dbReference>
<evidence type="ECO:0000313" key="4">
    <source>
        <dbReference type="EMBL" id="MFC3895761.1"/>
    </source>
</evidence>
<feature type="domain" description="PucR C-terminal helix-turn-helix" evidence="2">
    <location>
        <begin position="302"/>
        <end position="359"/>
    </location>
</feature>
<dbReference type="InterPro" id="IPR025736">
    <property type="entry name" value="PucR_C-HTH_dom"/>
</dbReference>
<feature type="compositionally biased region" description="Polar residues" evidence="1">
    <location>
        <begin position="1"/>
        <end position="14"/>
    </location>
</feature>
<dbReference type="PANTHER" id="PTHR33744:SF17">
    <property type="entry name" value="CONSERVED PROTEIN"/>
    <property type="match status" value="1"/>
</dbReference>
<comment type="caution">
    <text evidence="4">The sequence shown here is derived from an EMBL/GenBank/DDBJ whole genome shotgun (WGS) entry which is preliminary data.</text>
</comment>